<evidence type="ECO:0000313" key="3">
    <source>
        <dbReference type="Proteomes" id="UP001144471"/>
    </source>
</evidence>
<evidence type="ECO:0000259" key="1">
    <source>
        <dbReference type="Pfam" id="PF09633"/>
    </source>
</evidence>
<sequence>MEVFVHHIYEYEKGIRNLVLHTTSDENMHLIIGKLNNRGIAYKIYEIGRGRINVFFGSPECVEVIERIGKRNLVDYTPEEDFMLGIMLGYDRRRQCERYLNLKNSFSKTA</sequence>
<dbReference type="SUPFAM" id="SSF160448">
    <property type="entry name" value="PG1857-like"/>
    <property type="match status" value="1"/>
</dbReference>
<protein>
    <recommendedName>
        <fullName evidence="1">DUF2023 domain-containing protein</fullName>
    </recommendedName>
</protein>
<reference evidence="2" key="1">
    <citation type="submission" date="2022-12" db="EMBL/GenBank/DDBJ databases">
        <title>Reference genome sequencing for broad-spectrum identification of bacterial and archaeal isolates by mass spectrometry.</title>
        <authorList>
            <person name="Sekiguchi Y."/>
            <person name="Tourlousse D.M."/>
        </authorList>
    </citation>
    <scope>NUCLEOTIDE SEQUENCE</scope>
    <source>
        <strain evidence="2">10succ1</strain>
    </source>
</reference>
<dbReference type="EMBL" id="BSDY01000004">
    <property type="protein sequence ID" value="GLI55622.1"/>
    <property type="molecule type" value="Genomic_DNA"/>
</dbReference>
<keyword evidence="3" id="KW-1185">Reference proteome</keyword>
<accession>A0A9W6LMG7</accession>
<dbReference type="InterPro" id="IPR036780">
    <property type="entry name" value="PG1857-like_sf"/>
</dbReference>
<dbReference type="AlphaFoldDB" id="A0A9W6LMG7"/>
<dbReference type="Proteomes" id="UP001144471">
    <property type="component" value="Unassembled WGS sequence"/>
</dbReference>
<dbReference type="InterPro" id="IPR018594">
    <property type="entry name" value="DUF2023"/>
</dbReference>
<dbReference type="Pfam" id="PF09633">
    <property type="entry name" value="DUF2023"/>
    <property type="match status" value="1"/>
</dbReference>
<proteinExistence type="predicted"/>
<comment type="caution">
    <text evidence="2">The sequence shown here is derived from an EMBL/GenBank/DDBJ whole genome shotgun (WGS) entry which is preliminary data.</text>
</comment>
<gene>
    <name evidence="2" type="ORF">PM10SUCC1_11360</name>
</gene>
<evidence type="ECO:0000313" key="2">
    <source>
        <dbReference type="EMBL" id="GLI55622.1"/>
    </source>
</evidence>
<dbReference type="RefSeq" id="WP_281834211.1">
    <property type="nucleotide sequence ID" value="NZ_BSDY01000004.1"/>
</dbReference>
<organism evidence="2 3">
    <name type="scientific">Propionigenium maris DSM 9537</name>
    <dbReference type="NCBI Taxonomy" id="1123000"/>
    <lineage>
        <taxon>Bacteria</taxon>
        <taxon>Fusobacteriati</taxon>
        <taxon>Fusobacteriota</taxon>
        <taxon>Fusobacteriia</taxon>
        <taxon>Fusobacteriales</taxon>
        <taxon>Fusobacteriaceae</taxon>
        <taxon>Propionigenium</taxon>
    </lineage>
</organism>
<name>A0A9W6LMG7_9FUSO</name>
<feature type="domain" description="DUF2023" evidence="1">
    <location>
        <begin position="3"/>
        <end position="101"/>
    </location>
</feature>
<dbReference type="Gene3D" id="3.30.2190.10">
    <property type="entry name" value="PG1857-like"/>
    <property type="match status" value="1"/>
</dbReference>